<sequence>METDAQRTLFNKYAEKVVGGAVCPLKWQGYYSYTVESEDGRTVIQFRSDQSPLDDEIVKLAKRVHPNLVPAMECLEFSMTVRSQFYIQAWESSQTPDEEQVVRVRQGFEMKLGQLEENSSPWLLAHVTHARQALYDILQLPWVLTHDDLSSMNLLLDAGTGNLRGVVDWADAAVRPFGIALWGLESVLVEKARKLGLLLRYGFIWQDNRYLVDFLRTISRIREDDLSLGYAKRYLSLETQPRCIASLGTIRPETSLSHVSLPLYTSSKLRKTLNTYSKEVELSENGRITLLVVGFCIIWLRRLRRCASGSRVVFLLLLLDSEGQSRPLVQTKDDRIGKSSTEICLSSEFGVVVCLWLLKKNLYSKVSLR</sequence>
<dbReference type="HOGENOM" id="CLU_750013_0_0_1"/>
<evidence type="ECO:0000313" key="3">
    <source>
        <dbReference type="Proteomes" id="UP000030672"/>
    </source>
</evidence>
<dbReference type="Proteomes" id="UP000030672">
    <property type="component" value="Unassembled WGS sequence"/>
</dbReference>
<feature type="domain" description="Aminoglycoside phosphotransferase" evidence="1">
    <location>
        <begin position="107"/>
        <end position="178"/>
    </location>
</feature>
<accession>A0A074W6V8</accession>
<dbReference type="InterPro" id="IPR002575">
    <property type="entry name" value="Aminoglycoside_PTrfase"/>
</dbReference>
<dbReference type="EMBL" id="KL584857">
    <property type="protein sequence ID" value="KEQ58311.1"/>
    <property type="molecule type" value="Genomic_DNA"/>
</dbReference>
<name>A0A074W6V8_AURM1</name>
<dbReference type="Pfam" id="PF01636">
    <property type="entry name" value="APH"/>
    <property type="match status" value="1"/>
</dbReference>
<proteinExistence type="predicted"/>
<dbReference type="STRING" id="1043003.A0A074W6V8"/>
<organism evidence="2 3">
    <name type="scientific">Aureobasidium melanogenum (strain CBS 110374)</name>
    <name type="common">Aureobasidium pullulans var. melanogenum</name>
    <dbReference type="NCBI Taxonomy" id="1043003"/>
    <lineage>
        <taxon>Eukaryota</taxon>
        <taxon>Fungi</taxon>
        <taxon>Dikarya</taxon>
        <taxon>Ascomycota</taxon>
        <taxon>Pezizomycotina</taxon>
        <taxon>Dothideomycetes</taxon>
        <taxon>Dothideomycetidae</taxon>
        <taxon>Dothideales</taxon>
        <taxon>Saccotheciaceae</taxon>
        <taxon>Aureobasidium</taxon>
    </lineage>
</organism>
<evidence type="ECO:0000313" key="2">
    <source>
        <dbReference type="EMBL" id="KEQ58311.1"/>
    </source>
</evidence>
<gene>
    <name evidence="2" type="ORF">M437DRAFT_70138</name>
</gene>
<dbReference type="InterPro" id="IPR011009">
    <property type="entry name" value="Kinase-like_dom_sf"/>
</dbReference>
<keyword evidence="3" id="KW-1185">Reference proteome</keyword>
<dbReference type="RefSeq" id="XP_040875334.1">
    <property type="nucleotide sequence ID" value="XM_041025407.1"/>
</dbReference>
<dbReference type="SUPFAM" id="SSF56112">
    <property type="entry name" value="Protein kinase-like (PK-like)"/>
    <property type="match status" value="1"/>
</dbReference>
<evidence type="ECO:0000259" key="1">
    <source>
        <dbReference type="Pfam" id="PF01636"/>
    </source>
</evidence>
<reference evidence="2 3" key="1">
    <citation type="journal article" date="2014" name="BMC Genomics">
        <title>Genome sequencing of four Aureobasidium pullulans varieties: biotechnological potential, stress tolerance, and description of new species.</title>
        <authorList>
            <person name="Gostin Ar C."/>
            <person name="Ohm R.A."/>
            <person name="Kogej T."/>
            <person name="Sonjak S."/>
            <person name="Turk M."/>
            <person name="Zajc J."/>
            <person name="Zalar P."/>
            <person name="Grube M."/>
            <person name="Sun H."/>
            <person name="Han J."/>
            <person name="Sharma A."/>
            <person name="Chiniquy J."/>
            <person name="Ngan C.Y."/>
            <person name="Lipzen A."/>
            <person name="Barry K."/>
            <person name="Grigoriev I.V."/>
            <person name="Gunde-Cimerman N."/>
        </authorList>
    </citation>
    <scope>NUCLEOTIDE SEQUENCE [LARGE SCALE GENOMIC DNA]</scope>
    <source>
        <strain evidence="2 3">CBS 110374</strain>
    </source>
</reference>
<protein>
    <recommendedName>
        <fullName evidence="1">Aminoglycoside phosphotransferase domain-containing protein</fullName>
    </recommendedName>
</protein>
<dbReference type="Gene3D" id="3.90.1200.10">
    <property type="match status" value="1"/>
</dbReference>
<dbReference type="GeneID" id="63918780"/>
<dbReference type="AlphaFoldDB" id="A0A074W6V8"/>